<feature type="domain" description="Calponin-homology (CH)" evidence="3">
    <location>
        <begin position="130"/>
        <end position="234"/>
    </location>
</feature>
<dbReference type="PROSITE" id="PS50021">
    <property type="entry name" value="CH"/>
    <property type="match status" value="2"/>
</dbReference>
<dbReference type="PANTHER" id="PTHR11915">
    <property type="entry name" value="SPECTRIN/FILAMIN RELATED CYTOSKELETAL PROTEIN"/>
    <property type="match status" value="1"/>
</dbReference>
<keyword evidence="1" id="KW-0677">Repeat</keyword>
<evidence type="ECO:0000256" key="1">
    <source>
        <dbReference type="ARBA" id="ARBA00022737"/>
    </source>
</evidence>
<dbReference type="PROSITE" id="PS00020">
    <property type="entry name" value="ACTININ_2"/>
    <property type="match status" value="1"/>
</dbReference>
<feature type="domain" description="Calponin-homology (CH)" evidence="3">
    <location>
        <begin position="249"/>
        <end position="306"/>
    </location>
</feature>
<evidence type="ECO:0000256" key="2">
    <source>
        <dbReference type="ARBA" id="ARBA00023203"/>
    </source>
</evidence>
<dbReference type="Gene3D" id="1.10.418.10">
    <property type="entry name" value="Calponin-like domain"/>
    <property type="match status" value="2"/>
</dbReference>
<evidence type="ECO:0000313" key="4">
    <source>
        <dbReference type="EMBL" id="KPJ15470.1"/>
    </source>
</evidence>
<dbReference type="GO" id="GO:0003779">
    <property type="term" value="F:actin binding"/>
    <property type="evidence" value="ECO:0007669"/>
    <property type="project" value="UniProtKB-KW"/>
</dbReference>
<dbReference type="SMART" id="SM00033">
    <property type="entry name" value="CH"/>
    <property type="match status" value="1"/>
</dbReference>
<proteinExistence type="predicted"/>
<keyword evidence="2" id="KW-0009">Actin-binding</keyword>
<gene>
    <name evidence="4" type="ORF">RR48_09399</name>
</gene>
<dbReference type="STRING" id="76193.A0A194RDW3"/>
<evidence type="ECO:0000259" key="3">
    <source>
        <dbReference type="PROSITE" id="PS50021"/>
    </source>
</evidence>
<dbReference type="InterPro" id="IPR036872">
    <property type="entry name" value="CH_dom_sf"/>
</dbReference>
<dbReference type="InterPro" id="IPR001589">
    <property type="entry name" value="Actinin_actin-bd_CS"/>
</dbReference>
<keyword evidence="5" id="KW-1185">Reference proteome</keyword>
<reference evidence="4 5" key="1">
    <citation type="journal article" date="2015" name="Nat. Commun.">
        <title>Outbred genome sequencing and CRISPR/Cas9 gene editing in butterflies.</title>
        <authorList>
            <person name="Li X."/>
            <person name="Fan D."/>
            <person name="Zhang W."/>
            <person name="Liu G."/>
            <person name="Zhang L."/>
            <person name="Zhao L."/>
            <person name="Fang X."/>
            <person name="Chen L."/>
            <person name="Dong Y."/>
            <person name="Chen Y."/>
            <person name="Ding Y."/>
            <person name="Zhao R."/>
            <person name="Feng M."/>
            <person name="Zhu Y."/>
            <person name="Feng Y."/>
            <person name="Jiang X."/>
            <person name="Zhu D."/>
            <person name="Xiang H."/>
            <person name="Feng X."/>
            <person name="Li S."/>
            <person name="Wang J."/>
            <person name="Zhang G."/>
            <person name="Kronforst M.R."/>
            <person name="Wang W."/>
        </authorList>
    </citation>
    <scope>NUCLEOTIDE SEQUENCE [LARGE SCALE GENOMIC DNA]</scope>
    <source>
        <strain evidence="4">Ya'a_city_454_Pm</strain>
        <tissue evidence="4">Whole body</tissue>
    </source>
</reference>
<dbReference type="SUPFAM" id="SSF47576">
    <property type="entry name" value="Calponin-homology domain, CH-domain"/>
    <property type="match status" value="1"/>
</dbReference>
<dbReference type="InParanoid" id="A0A194RDW3"/>
<sequence>MAFLRQLSPLDRRKIEWKVEVGDLPEYTFTPYEKHLSHSTYKRRSAPINNVRCVNITRVSRYLDNTRRILCAATLHHSTSRPVHTTSLRLADIDIKQLTVGSERWCVCSCDARILIFYYKPHTANDEREDVQKKTFAKWINSQLVKNNKPPVQDLVQELRDGEVLLSLLEILTAQRYRRERGRMRVHQLNNANAALRALEAAGVRLVNISGADIVDGNAKLILGLVWSIILHWQVHCHLRELLPDVQQSNLEKTLLAWCRAHTQNYAGVDIRDFTRSWRDGLALNALLHRWRPQLFDYAAVTPHPP</sequence>
<dbReference type="AlphaFoldDB" id="A0A194RDW3"/>
<name>A0A194RDW3_PAPMA</name>
<dbReference type="InterPro" id="IPR001715">
    <property type="entry name" value="CH_dom"/>
</dbReference>
<dbReference type="Pfam" id="PF00307">
    <property type="entry name" value="CH"/>
    <property type="match status" value="2"/>
</dbReference>
<organism evidence="4 5">
    <name type="scientific">Papilio machaon</name>
    <name type="common">Old World swallowtail butterfly</name>
    <dbReference type="NCBI Taxonomy" id="76193"/>
    <lineage>
        <taxon>Eukaryota</taxon>
        <taxon>Metazoa</taxon>
        <taxon>Ecdysozoa</taxon>
        <taxon>Arthropoda</taxon>
        <taxon>Hexapoda</taxon>
        <taxon>Insecta</taxon>
        <taxon>Pterygota</taxon>
        <taxon>Neoptera</taxon>
        <taxon>Endopterygota</taxon>
        <taxon>Lepidoptera</taxon>
        <taxon>Glossata</taxon>
        <taxon>Ditrysia</taxon>
        <taxon>Papilionoidea</taxon>
        <taxon>Papilionidae</taxon>
        <taxon>Papilioninae</taxon>
        <taxon>Papilio</taxon>
    </lineage>
</organism>
<accession>A0A194RDW3</accession>
<dbReference type="Proteomes" id="UP000053240">
    <property type="component" value="Unassembled WGS sequence"/>
</dbReference>
<evidence type="ECO:0000313" key="5">
    <source>
        <dbReference type="Proteomes" id="UP000053240"/>
    </source>
</evidence>
<dbReference type="EMBL" id="KQ460367">
    <property type="protein sequence ID" value="KPJ15470.1"/>
    <property type="molecule type" value="Genomic_DNA"/>
</dbReference>
<protein>
    <submittedName>
        <fullName evidence="4">Dystrophin</fullName>
    </submittedName>
</protein>